<organism evidence="5 6">
    <name type="scientific">Zalerion maritima</name>
    <dbReference type="NCBI Taxonomy" id="339359"/>
    <lineage>
        <taxon>Eukaryota</taxon>
        <taxon>Fungi</taxon>
        <taxon>Dikarya</taxon>
        <taxon>Ascomycota</taxon>
        <taxon>Pezizomycotina</taxon>
        <taxon>Sordariomycetes</taxon>
        <taxon>Lulworthiomycetidae</taxon>
        <taxon>Lulworthiales</taxon>
        <taxon>Lulworthiaceae</taxon>
        <taxon>Zalerion</taxon>
    </lineage>
</organism>
<accession>A0AAD5RXG1</accession>
<dbReference type="PANTHER" id="PTHR31001:SF49">
    <property type="entry name" value="ZN(II)2CYS6 TRANSCRIPTION FACTOR (EUROFUNG)"/>
    <property type="match status" value="1"/>
</dbReference>
<evidence type="ECO:0000259" key="4">
    <source>
        <dbReference type="SMART" id="SM00906"/>
    </source>
</evidence>
<dbReference type="AlphaFoldDB" id="A0AAD5RXG1"/>
<dbReference type="InterPro" id="IPR050613">
    <property type="entry name" value="Sec_Metabolite_Reg"/>
</dbReference>
<feature type="domain" description="Xylanolytic transcriptional activator regulatory" evidence="4">
    <location>
        <begin position="276"/>
        <end position="350"/>
    </location>
</feature>
<dbReference type="EMBL" id="JAKWBI020000039">
    <property type="protein sequence ID" value="KAJ2905067.1"/>
    <property type="molecule type" value="Genomic_DNA"/>
</dbReference>
<feature type="region of interest" description="Disordered" evidence="3">
    <location>
        <begin position="24"/>
        <end position="68"/>
    </location>
</feature>
<feature type="compositionally biased region" description="Low complexity" evidence="3">
    <location>
        <begin position="762"/>
        <end position="773"/>
    </location>
</feature>
<protein>
    <submittedName>
        <fullName evidence="5">Fungal specific transcription factor domain-containing protein</fullName>
    </submittedName>
</protein>
<dbReference type="GO" id="GO:0008270">
    <property type="term" value="F:zinc ion binding"/>
    <property type="evidence" value="ECO:0007669"/>
    <property type="project" value="InterPro"/>
</dbReference>
<sequence length="773" mass="85917">MQNRIDRLESLVLSLMHGGATVSQPVSKGFASTESPNTNSSSARADLDHNVDTGVENTPEDGDSDTDDLATSLGVLKVDYDRGKSMYVGQQHWHTILSDIAEVKHYFVQHKKDLEQSYEKVLSSKPSTARDGPTFLLGAVPASDIELRAELPPKSSVLTLCGRYFNSMDNAVNIIHAPTFHQQLHTHWQEPSKTPIMWLGLLYSILCLAMLSYHTVGNEPSEWRGRTLELAAEYRLRTVQCLVTADYTKPTDYTVETMVLYLFGEHSSRWDVEFGLWLISSFITRIAFRMGYHRDAKWFSTITPFQAEMRRRTWSMVRMCDIMFSHLVSLPTMISDDDCDVQLPSNIFDEEFGPDTKVLPPSRPLSEATPVSYMIAKTKLATALGTILQAISKVGKSVPYDDILRYDANLRELKAELPPHLRIQPLDESRDPVTLLIARYNIDILYQKIICLLHRKYLPRARFNPRYAHSRRRAIEASLETLRHLSTLNKESQPNGRLRSLRWHVNLIATKDFLLPAMIIAVDLHFDSQMRRSATPDVAFFWSQSQTAEMTSHLETTRDIWRGLSDQSIEAVKAFNILNIMLQKIRAPVQNQGLVGPTMQIGDYGPDELHPEQSAAMTLGMLSSGVTPSPNSMGGGVSGAGGFGMNSPSEGGTSIFAESGRDPSGIFSGTTLGAVSGATEGLMADLDTGGFGTAAGMSPTSMFNNLTSSMDLTANFDWDTVANYAQSANWGSDQNFQFFSGSADQAQTDSVNEQFYPPVKTPPQQQKQKPPST</sequence>
<feature type="compositionally biased region" description="Polar residues" evidence="3">
    <location>
        <begin position="24"/>
        <end position="43"/>
    </location>
</feature>
<comment type="subcellular location">
    <subcellularLocation>
        <location evidence="1">Nucleus</location>
    </subcellularLocation>
</comment>
<dbReference type="SMART" id="SM00906">
    <property type="entry name" value="Fungal_trans"/>
    <property type="match status" value="1"/>
</dbReference>
<proteinExistence type="predicted"/>
<keyword evidence="2" id="KW-0539">Nucleus</keyword>
<dbReference type="GO" id="GO:0005634">
    <property type="term" value="C:nucleus"/>
    <property type="evidence" value="ECO:0007669"/>
    <property type="project" value="UniProtKB-SubCell"/>
</dbReference>
<feature type="region of interest" description="Disordered" evidence="3">
    <location>
        <begin position="741"/>
        <end position="773"/>
    </location>
</feature>
<dbReference type="InterPro" id="IPR007219">
    <property type="entry name" value="XnlR_reg_dom"/>
</dbReference>
<comment type="caution">
    <text evidence="5">The sequence shown here is derived from an EMBL/GenBank/DDBJ whole genome shotgun (WGS) entry which is preliminary data.</text>
</comment>
<evidence type="ECO:0000313" key="5">
    <source>
        <dbReference type="EMBL" id="KAJ2905067.1"/>
    </source>
</evidence>
<evidence type="ECO:0000256" key="3">
    <source>
        <dbReference type="SAM" id="MobiDB-lite"/>
    </source>
</evidence>
<dbReference type="CDD" id="cd12148">
    <property type="entry name" value="fungal_TF_MHR"/>
    <property type="match status" value="1"/>
</dbReference>
<gene>
    <name evidence="5" type="ORF">MKZ38_006460</name>
</gene>
<dbReference type="GO" id="GO:0003677">
    <property type="term" value="F:DNA binding"/>
    <property type="evidence" value="ECO:0007669"/>
    <property type="project" value="InterPro"/>
</dbReference>
<dbReference type="Proteomes" id="UP001201980">
    <property type="component" value="Unassembled WGS sequence"/>
</dbReference>
<feature type="compositionally biased region" description="Acidic residues" evidence="3">
    <location>
        <begin position="58"/>
        <end position="68"/>
    </location>
</feature>
<evidence type="ECO:0000256" key="2">
    <source>
        <dbReference type="ARBA" id="ARBA00023242"/>
    </source>
</evidence>
<feature type="compositionally biased region" description="Polar residues" evidence="3">
    <location>
        <begin position="741"/>
        <end position="753"/>
    </location>
</feature>
<evidence type="ECO:0000313" key="6">
    <source>
        <dbReference type="Proteomes" id="UP001201980"/>
    </source>
</evidence>
<keyword evidence="6" id="KW-1185">Reference proteome</keyword>
<name>A0AAD5RXG1_9PEZI</name>
<reference evidence="5" key="1">
    <citation type="submission" date="2022-07" db="EMBL/GenBank/DDBJ databases">
        <title>Draft genome sequence of Zalerion maritima ATCC 34329, a (micro)plastics degrading marine fungus.</title>
        <authorList>
            <person name="Paco A."/>
            <person name="Goncalves M.F.M."/>
            <person name="Rocha-Santos T.A.P."/>
            <person name="Alves A."/>
        </authorList>
    </citation>
    <scope>NUCLEOTIDE SEQUENCE</scope>
    <source>
        <strain evidence="5">ATCC 34329</strain>
    </source>
</reference>
<dbReference type="Pfam" id="PF04082">
    <property type="entry name" value="Fungal_trans"/>
    <property type="match status" value="1"/>
</dbReference>
<evidence type="ECO:0000256" key="1">
    <source>
        <dbReference type="ARBA" id="ARBA00004123"/>
    </source>
</evidence>
<dbReference type="GO" id="GO:0006351">
    <property type="term" value="P:DNA-templated transcription"/>
    <property type="evidence" value="ECO:0007669"/>
    <property type="project" value="InterPro"/>
</dbReference>
<dbReference type="PANTHER" id="PTHR31001">
    <property type="entry name" value="UNCHARACTERIZED TRANSCRIPTIONAL REGULATORY PROTEIN"/>
    <property type="match status" value="1"/>
</dbReference>